<dbReference type="Gene3D" id="3.40.50.150">
    <property type="entry name" value="Vaccinia Virus protein VP39"/>
    <property type="match status" value="1"/>
</dbReference>
<comment type="similarity">
    <text evidence="5">Belongs to the methyltransferase superfamily.</text>
</comment>
<feature type="domain" description="Methyltransferase" evidence="6">
    <location>
        <begin position="57"/>
        <end position="149"/>
    </location>
</feature>
<evidence type="ECO:0000313" key="7">
    <source>
        <dbReference type="EMBL" id="MBB3229472.1"/>
    </source>
</evidence>
<dbReference type="GO" id="GO:0032259">
    <property type="term" value="P:methylation"/>
    <property type="evidence" value="ECO:0007669"/>
    <property type="project" value="UniProtKB-KW"/>
</dbReference>
<dbReference type="InterPro" id="IPR029063">
    <property type="entry name" value="SAM-dependent_MTases_sf"/>
</dbReference>
<dbReference type="EC" id="2.1.1.197" evidence="5"/>
<evidence type="ECO:0000256" key="3">
    <source>
        <dbReference type="ARBA" id="ARBA00022691"/>
    </source>
</evidence>
<accession>A0A7W5EQA6</accession>
<dbReference type="GO" id="GO:0009102">
    <property type="term" value="P:biotin biosynthetic process"/>
    <property type="evidence" value="ECO:0007669"/>
    <property type="project" value="UniProtKB-UniRule"/>
</dbReference>
<reference evidence="7 8" key="1">
    <citation type="submission" date="2020-08" db="EMBL/GenBank/DDBJ databases">
        <title>Genomic Encyclopedia of Type Strains, Phase III (KMG-III): the genomes of soil and plant-associated and newly described type strains.</title>
        <authorList>
            <person name="Whitman W."/>
        </authorList>
    </citation>
    <scope>NUCLEOTIDE SEQUENCE [LARGE SCALE GENOMIC DNA]</scope>
    <source>
        <strain evidence="7 8">CECT 7744</strain>
    </source>
</reference>
<comment type="catalytic activity">
    <reaction evidence="5">
        <text>malonyl-[ACP] + S-adenosyl-L-methionine = malonyl-[ACP] methyl ester + S-adenosyl-L-homocysteine</text>
        <dbReference type="Rhea" id="RHEA:17105"/>
        <dbReference type="Rhea" id="RHEA-COMP:9623"/>
        <dbReference type="Rhea" id="RHEA-COMP:9954"/>
        <dbReference type="ChEBI" id="CHEBI:57856"/>
        <dbReference type="ChEBI" id="CHEBI:59789"/>
        <dbReference type="ChEBI" id="CHEBI:78449"/>
        <dbReference type="ChEBI" id="CHEBI:78845"/>
        <dbReference type="EC" id="2.1.1.197"/>
    </reaction>
</comment>
<dbReference type="UniPathway" id="UPA00078"/>
<organism evidence="7 8">
    <name type="scientific">Halomonas stenophila</name>
    <dbReference type="NCBI Taxonomy" id="795312"/>
    <lineage>
        <taxon>Bacteria</taxon>
        <taxon>Pseudomonadati</taxon>
        <taxon>Pseudomonadota</taxon>
        <taxon>Gammaproteobacteria</taxon>
        <taxon>Oceanospirillales</taxon>
        <taxon>Halomonadaceae</taxon>
        <taxon>Halomonas</taxon>
    </lineage>
</organism>
<dbReference type="GO" id="GO:0010340">
    <property type="term" value="F:carboxyl-O-methyltransferase activity"/>
    <property type="evidence" value="ECO:0007669"/>
    <property type="project" value="UniProtKB-UniRule"/>
</dbReference>
<evidence type="ECO:0000256" key="2">
    <source>
        <dbReference type="ARBA" id="ARBA00022679"/>
    </source>
</evidence>
<protein>
    <recommendedName>
        <fullName evidence="5">Malonyl-[acyl-carrier protein] O-methyltransferase</fullName>
        <shortName evidence="5">Malonyl-ACP O-methyltransferase</shortName>
        <ecNumber evidence="5">2.1.1.197</ecNumber>
    </recommendedName>
    <alternativeName>
        <fullName evidence="5">Biotin synthesis protein BioC</fullName>
    </alternativeName>
</protein>
<dbReference type="Proteomes" id="UP000518892">
    <property type="component" value="Unassembled WGS sequence"/>
</dbReference>
<dbReference type="HAMAP" id="MF_00835">
    <property type="entry name" value="BioC"/>
    <property type="match status" value="1"/>
</dbReference>
<evidence type="ECO:0000256" key="1">
    <source>
        <dbReference type="ARBA" id="ARBA00022603"/>
    </source>
</evidence>
<dbReference type="PANTHER" id="PTHR43591">
    <property type="entry name" value="METHYLTRANSFERASE"/>
    <property type="match status" value="1"/>
</dbReference>
<keyword evidence="4 5" id="KW-0093">Biotin biosynthesis</keyword>
<proteinExistence type="inferred from homology"/>
<keyword evidence="3 5" id="KW-0949">S-adenosyl-L-methionine</keyword>
<comment type="function">
    <text evidence="5">Converts the free carboxyl group of a malonyl-thioester to its methyl ester by transfer of a methyl group from S-adenosyl-L-methionine (SAM). It allows to synthesize pimeloyl-ACP via the fatty acid synthetic pathway.</text>
</comment>
<dbReference type="EMBL" id="JACHXR010000001">
    <property type="protein sequence ID" value="MBB3229472.1"/>
    <property type="molecule type" value="Genomic_DNA"/>
</dbReference>
<comment type="pathway">
    <text evidence="5">Cofactor biosynthesis; biotin biosynthesis.</text>
</comment>
<dbReference type="PANTHER" id="PTHR43591:SF99">
    <property type="entry name" value="OS06G0646000 PROTEIN"/>
    <property type="match status" value="1"/>
</dbReference>
<name>A0A7W5EQA6_9GAMM</name>
<keyword evidence="2 5" id="KW-0808">Transferase</keyword>
<dbReference type="GO" id="GO:0102130">
    <property type="term" value="F:malonyl-CoA methyltransferase activity"/>
    <property type="evidence" value="ECO:0007669"/>
    <property type="project" value="UniProtKB-EC"/>
</dbReference>
<evidence type="ECO:0000256" key="5">
    <source>
        <dbReference type="HAMAP-Rule" id="MF_00835"/>
    </source>
</evidence>
<dbReference type="CDD" id="cd02440">
    <property type="entry name" value="AdoMet_MTases"/>
    <property type="match status" value="1"/>
</dbReference>
<dbReference type="InterPro" id="IPR041698">
    <property type="entry name" value="Methyltransf_25"/>
</dbReference>
<evidence type="ECO:0000313" key="8">
    <source>
        <dbReference type="Proteomes" id="UP000518892"/>
    </source>
</evidence>
<keyword evidence="1 5" id="KW-0489">Methyltransferase</keyword>
<keyword evidence="8" id="KW-1185">Reference proteome</keyword>
<dbReference type="InterPro" id="IPR011814">
    <property type="entry name" value="BioC"/>
</dbReference>
<gene>
    <name evidence="5" type="primary">bioC</name>
    <name evidence="7" type="ORF">FHR97_000287</name>
</gene>
<evidence type="ECO:0000259" key="6">
    <source>
        <dbReference type="Pfam" id="PF13649"/>
    </source>
</evidence>
<sequence>MTAQPMLDKRRPDAPEWRARVARAFSRAAPHYRERALAQQAMGETLLDRLPARADRVLDLGCGPGAMTADLARRYGDACRVTGLDLAPSMLDEARRRHPTGIRWLVGDAGALPLATASLDLVVSNLAIQWCPDLDAVLAELCRVLRPGGRALINTLGPGTLAEVHQAWSRPQRPAALLGFRDAGAHRLAGHRAGFRGVTLEERTERFHYPDLAAVMASIKGVGAQVARHGARLSRADVARAARRFEALRTPAGLPVSYRLLTLTLER</sequence>
<evidence type="ECO:0000256" key="4">
    <source>
        <dbReference type="ARBA" id="ARBA00022756"/>
    </source>
</evidence>
<dbReference type="SUPFAM" id="SSF53335">
    <property type="entry name" value="S-adenosyl-L-methionine-dependent methyltransferases"/>
    <property type="match status" value="1"/>
</dbReference>
<dbReference type="Pfam" id="PF13649">
    <property type="entry name" value="Methyltransf_25"/>
    <property type="match status" value="1"/>
</dbReference>
<dbReference type="AlphaFoldDB" id="A0A7W5EQA6"/>
<comment type="caution">
    <text evidence="7">The sequence shown here is derived from an EMBL/GenBank/DDBJ whole genome shotgun (WGS) entry which is preliminary data.</text>
</comment>